<name>A0A411WRQ6_9GAMM</name>
<evidence type="ECO:0000313" key="3">
    <source>
        <dbReference type="Proteomes" id="UP000293154"/>
    </source>
</evidence>
<feature type="region of interest" description="Disordered" evidence="1">
    <location>
        <begin position="236"/>
        <end position="257"/>
    </location>
</feature>
<dbReference type="SUPFAM" id="SSF69279">
    <property type="entry name" value="Phage tail proteins"/>
    <property type="match status" value="1"/>
</dbReference>
<dbReference type="AlphaFoldDB" id="A0A411WRQ6"/>
<evidence type="ECO:0000313" key="2">
    <source>
        <dbReference type="EMBL" id="QBH98787.1"/>
    </source>
</evidence>
<sequence length="362" mass="39941">MIDNDYSPAPAVKIQIGGKELIELNDRLICLTLTDNRGFEADTLDLTLDDTDGKVELPPRGAKISVSLGWNNRPLVFKGIYTVDEVAHQGPPDQLVISARSADFRETFNVKRDYSWHDIKVGDVVAAIASRYELQAGVSEELATVEIDHADQTNESDISFLTRMAEMLGAVATIKNGMILFILPGQGVSQSGKRLPIITITRESGDKHNFRIADRDAYTGVTAYWLDLNFGKPQKVSIKRKKKTPPQNKEKSTSKEGNYLAGEEGNVYVMRKTYKTEQAANRAAAAKWDELQRGAAVFSINLDRGRADLFPDQPAIVSGFKSAIDAGNWTITRCVHDVGGSGFTTSLELEVRLTEWGTSDEE</sequence>
<dbReference type="OrthoDB" id="4070623at2"/>
<organism evidence="2 3">
    <name type="scientific">Limnobaculum zhutongyuii</name>
    <dbReference type="NCBI Taxonomy" id="2498113"/>
    <lineage>
        <taxon>Bacteria</taxon>
        <taxon>Pseudomonadati</taxon>
        <taxon>Pseudomonadota</taxon>
        <taxon>Gammaproteobacteria</taxon>
        <taxon>Enterobacterales</taxon>
        <taxon>Budviciaceae</taxon>
        <taxon>Limnobaculum</taxon>
    </lineage>
</organism>
<dbReference type="InterPro" id="IPR052726">
    <property type="entry name" value="Phage_Baseplate_Hub"/>
</dbReference>
<accession>A0A411WRQ6</accession>
<reference evidence="2 3" key="1">
    <citation type="submission" date="2019-03" db="EMBL/GenBank/DDBJ databases">
        <title>Pragia sp. nov. isolated from the gut tract of Carduelis flavirostris.</title>
        <authorList>
            <person name="Ge Y."/>
        </authorList>
    </citation>
    <scope>NUCLEOTIDE SEQUENCE [LARGE SCALE GENOMIC DNA]</scope>
    <source>
        <strain evidence="2 3">CF-458</strain>
    </source>
</reference>
<gene>
    <name evidence="2" type="ORF">EKN56_13565</name>
</gene>
<keyword evidence="3" id="KW-1185">Reference proteome</keyword>
<dbReference type="KEGG" id="prag:EKN56_13565"/>
<proteinExistence type="predicted"/>
<evidence type="ECO:0000256" key="1">
    <source>
        <dbReference type="SAM" id="MobiDB-lite"/>
    </source>
</evidence>
<dbReference type="Proteomes" id="UP000293154">
    <property type="component" value="Chromosome"/>
</dbReference>
<dbReference type="Pfam" id="PF05954">
    <property type="entry name" value="Phage_GPD"/>
    <property type="match status" value="1"/>
</dbReference>
<dbReference type="PANTHER" id="PTHR35862:SF3">
    <property type="entry name" value="FELS-2 PROPHAGE PROTEIN"/>
    <property type="match status" value="1"/>
</dbReference>
<dbReference type="PANTHER" id="PTHR35862">
    <property type="entry name" value="FELS-2 PROPHAGE PROTEIN"/>
    <property type="match status" value="1"/>
</dbReference>
<protein>
    <submittedName>
        <fullName evidence="2">Phage late control D family protein</fullName>
    </submittedName>
</protein>
<dbReference type="EMBL" id="CP034752">
    <property type="protein sequence ID" value="QBH98787.1"/>
    <property type="molecule type" value="Genomic_DNA"/>
</dbReference>